<keyword evidence="9" id="KW-1185">Reference proteome</keyword>
<organism evidence="8 9">
    <name type="scientific">Ophiobolus disseminans</name>
    <dbReference type="NCBI Taxonomy" id="1469910"/>
    <lineage>
        <taxon>Eukaryota</taxon>
        <taxon>Fungi</taxon>
        <taxon>Dikarya</taxon>
        <taxon>Ascomycota</taxon>
        <taxon>Pezizomycotina</taxon>
        <taxon>Dothideomycetes</taxon>
        <taxon>Pleosporomycetidae</taxon>
        <taxon>Pleosporales</taxon>
        <taxon>Pleosporineae</taxon>
        <taxon>Phaeosphaeriaceae</taxon>
        <taxon>Ophiobolus</taxon>
    </lineage>
</organism>
<feature type="transmembrane region" description="Helical" evidence="6">
    <location>
        <begin position="386"/>
        <end position="406"/>
    </location>
</feature>
<proteinExistence type="predicted"/>
<keyword evidence="2 6" id="KW-0812">Transmembrane</keyword>
<feature type="transmembrane region" description="Helical" evidence="6">
    <location>
        <begin position="452"/>
        <end position="472"/>
    </location>
</feature>
<dbReference type="AlphaFoldDB" id="A0A6A7A3V1"/>
<dbReference type="CDD" id="cd17502">
    <property type="entry name" value="MFS_Azr1_MDR_like"/>
    <property type="match status" value="1"/>
</dbReference>
<feature type="transmembrane region" description="Helical" evidence="6">
    <location>
        <begin position="177"/>
        <end position="199"/>
    </location>
</feature>
<keyword evidence="4 6" id="KW-0472">Membrane</keyword>
<name>A0A6A7A3V1_9PLEO</name>
<comment type="subcellular location">
    <subcellularLocation>
        <location evidence="1">Membrane</location>
        <topology evidence="1">Multi-pass membrane protein</topology>
    </subcellularLocation>
</comment>
<feature type="transmembrane region" description="Helical" evidence="6">
    <location>
        <begin position="52"/>
        <end position="78"/>
    </location>
</feature>
<feature type="transmembrane region" description="Helical" evidence="6">
    <location>
        <begin position="321"/>
        <end position="341"/>
    </location>
</feature>
<dbReference type="GO" id="GO:0005886">
    <property type="term" value="C:plasma membrane"/>
    <property type="evidence" value="ECO:0007669"/>
    <property type="project" value="TreeGrafter"/>
</dbReference>
<feature type="transmembrane region" description="Helical" evidence="6">
    <location>
        <begin position="90"/>
        <end position="108"/>
    </location>
</feature>
<evidence type="ECO:0000256" key="6">
    <source>
        <dbReference type="SAM" id="Phobius"/>
    </source>
</evidence>
<dbReference type="PANTHER" id="PTHR23501:SF199">
    <property type="entry name" value="MFS EFFLUX TRANSPORTER INPD-RELATED"/>
    <property type="match status" value="1"/>
</dbReference>
<dbReference type="OrthoDB" id="10021397at2759"/>
<protein>
    <submittedName>
        <fullName evidence="8">MFS multidrug transporter-like protein</fullName>
    </submittedName>
</protein>
<feature type="domain" description="Major facilitator superfamily (MFS) profile" evidence="7">
    <location>
        <begin position="55"/>
        <end position="547"/>
    </location>
</feature>
<feature type="transmembrane region" description="Helical" evidence="6">
    <location>
        <begin position="145"/>
        <end position="165"/>
    </location>
</feature>
<dbReference type="Gene3D" id="1.20.1250.20">
    <property type="entry name" value="MFS general substrate transporter like domains"/>
    <property type="match status" value="1"/>
</dbReference>
<keyword evidence="3 6" id="KW-1133">Transmembrane helix</keyword>
<dbReference type="Gene3D" id="1.20.1720.10">
    <property type="entry name" value="Multidrug resistance protein D"/>
    <property type="match status" value="1"/>
</dbReference>
<dbReference type="PANTHER" id="PTHR23501">
    <property type="entry name" value="MAJOR FACILITATOR SUPERFAMILY"/>
    <property type="match status" value="1"/>
</dbReference>
<evidence type="ECO:0000256" key="2">
    <source>
        <dbReference type="ARBA" id="ARBA00022692"/>
    </source>
</evidence>
<feature type="compositionally biased region" description="Low complexity" evidence="5">
    <location>
        <begin position="28"/>
        <end position="44"/>
    </location>
</feature>
<feature type="transmembrane region" description="Helical" evidence="6">
    <location>
        <begin position="120"/>
        <end position="139"/>
    </location>
</feature>
<feature type="transmembrane region" description="Helical" evidence="6">
    <location>
        <begin position="251"/>
        <end position="272"/>
    </location>
</feature>
<feature type="transmembrane region" description="Helical" evidence="6">
    <location>
        <begin position="361"/>
        <end position="379"/>
    </location>
</feature>
<dbReference type="InterPro" id="IPR036259">
    <property type="entry name" value="MFS_trans_sf"/>
</dbReference>
<evidence type="ECO:0000313" key="8">
    <source>
        <dbReference type="EMBL" id="KAF2827813.1"/>
    </source>
</evidence>
<feature type="transmembrane region" description="Helical" evidence="6">
    <location>
        <begin position="524"/>
        <end position="542"/>
    </location>
</feature>
<evidence type="ECO:0000256" key="1">
    <source>
        <dbReference type="ARBA" id="ARBA00004141"/>
    </source>
</evidence>
<feature type="transmembrane region" description="Helical" evidence="6">
    <location>
        <begin position="284"/>
        <end position="301"/>
    </location>
</feature>
<reference evidence="8" key="1">
    <citation type="journal article" date="2020" name="Stud. Mycol.">
        <title>101 Dothideomycetes genomes: a test case for predicting lifestyles and emergence of pathogens.</title>
        <authorList>
            <person name="Haridas S."/>
            <person name="Albert R."/>
            <person name="Binder M."/>
            <person name="Bloem J."/>
            <person name="Labutti K."/>
            <person name="Salamov A."/>
            <person name="Andreopoulos B."/>
            <person name="Baker S."/>
            <person name="Barry K."/>
            <person name="Bills G."/>
            <person name="Bluhm B."/>
            <person name="Cannon C."/>
            <person name="Castanera R."/>
            <person name="Culley D."/>
            <person name="Daum C."/>
            <person name="Ezra D."/>
            <person name="Gonzalez J."/>
            <person name="Henrissat B."/>
            <person name="Kuo A."/>
            <person name="Liang C."/>
            <person name="Lipzen A."/>
            <person name="Lutzoni F."/>
            <person name="Magnuson J."/>
            <person name="Mondo S."/>
            <person name="Nolan M."/>
            <person name="Ohm R."/>
            <person name="Pangilinan J."/>
            <person name="Park H.-J."/>
            <person name="Ramirez L."/>
            <person name="Alfaro M."/>
            <person name="Sun H."/>
            <person name="Tritt A."/>
            <person name="Yoshinaga Y."/>
            <person name="Zwiers L.-H."/>
            <person name="Turgeon B."/>
            <person name="Goodwin S."/>
            <person name="Spatafora J."/>
            <person name="Crous P."/>
            <person name="Grigoriev I."/>
        </authorList>
    </citation>
    <scope>NUCLEOTIDE SEQUENCE</scope>
    <source>
        <strain evidence="8">CBS 113818</strain>
    </source>
</reference>
<dbReference type="Proteomes" id="UP000799424">
    <property type="component" value="Unassembled WGS sequence"/>
</dbReference>
<sequence>MSQHELTHIAKAASEPLHHHPPSPPTIPTYNEPPSSHASEAPSPTTISPKKLYLIIGSLYLGTFLVALDTTIINTALPAITTDFHALDDLAWYGSAYLLALTALQPTFGKLYKVFGIKMLYLASIALFEVGSIVCATAPSSLIFIIGRAVAGCGAAGLMQGAFAIVVKTVPLSRRPFYFGIFVSAFGVSIGVGPVLGGFFADRGMWRWCFWINLPLGIIVFLLVAMFLKLRKTDRSKVYTSCSTRQFLHQLDLGGSVLLIGSMCCLFTAMQIGGQGLPWTSPKIIGLFTGFGVLLALFLLVEWRMGEDASIPFVILRQRSIAFGVIYLLLSAMPNFSYSVYIPMYFQAARGFSAQRSGAELLFLALTQILVVVVVGGIVSRVGYYTPFIIVGTALSVVGSGLIISLNLSATHVAWASYFVICGLGTGIAINLPYTAVSTVLKEEDMVTGNALLQFTFQLGGALSLCISQTLFVDKLISERRSQLLDTSAKVIVVTGVSDLPGLASSSKDGYLLRSSYQSAVREVFIFLLVANGLAFLASFGFEHKNVRKVQAESKEEVDIVV</sequence>
<feature type="region of interest" description="Disordered" evidence="5">
    <location>
        <begin position="12"/>
        <end position="45"/>
    </location>
</feature>
<dbReference type="InterPro" id="IPR020846">
    <property type="entry name" value="MFS_dom"/>
</dbReference>
<dbReference type="InterPro" id="IPR011701">
    <property type="entry name" value="MFS"/>
</dbReference>
<dbReference type="EMBL" id="MU006223">
    <property type="protein sequence ID" value="KAF2827813.1"/>
    <property type="molecule type" value="Genomic_DNA"/>
</dbReference>
<gene>
    <name evidence="8" type="ORF">CC86DRAFT_438622</name>
</gene>
<dbReference type="GO" id="GO:0022857">
    <property type="term" value="F:transmembrane transporter activity"/>
    <property type="evidence" value="ECO:0007669"/>
    <property type="project" value="InterPro"/>
</dbReference>
<evidence type="ECO:0000259" key="7">
    <source>
        <dbReference type="PROSITE" id="PS50850"/>
    </source>
</evidence>
<dbReference type="Pfam" id="PF07690">
    <property type="entry name" value="MFS_1"/>
    <property type="match status" value="1"/>
</dbReference>
<dbReference type="PROSITE" id="PS50850">
    <property type="entry name" value="MFS"/>
    <property type="match status" value="1"/>
</dbReference>
<evidence type="ECO:0000256" key="4">
    <source>
        <dbReference type="ARBA" id="ARBA00023136"/>
    </source>
</evidence>
<evidence type="ECO:0000256" key="3">
    <source>
        <dbReference type="ARBA" id="ARBA00022989"/>
    </source>
</evidence>
<dbReference type="PRINTS" id="PR01036">
    <property type="entry name" value="TCRTETB"/>
</dbReference>
<feature type="transmembrane region" description="Helical" evidence="6">
    <location>
        <begin position="412"/>
        <end position="432"/>
    </location>
</feature>
<evidence type="ECO:0000313" key="9">
    <source>
        <dbReference type="Proteomes" id="UP000799424"/>
    </source>
</evidence>
<feature type="transmembrane region" description="Helical" evidence="6">
    <location>
        <begin position="205"/>
        <end position="230"/>
    </location>
</feature>
<evidence type="ECO:0000256" key="5">
    <source>
        <dbReference type="SAM" id="MobiDB-lite"/>
    </source>
</evidence>
<dbReference type="SUPFAM" id="SSF103473">
    <property type="entry name" value="MFS general substrate transporter"/>
    <property type="match status" value="1"/>
</dbReference>
<accession>A0A6A7A3V1</accession>